<evidence type="ECO:0000313" key="4">
    <source>
        <dbReference type="EMBL" id="HCK01611.1"/>
    </source>
</evidence>
<dbReference type="EMBL" id="DPSM01000022">
    <property type="protein sequence ID" value="HCK01611.1"/>
    <property type="molecule type" value="Genomic_DNA"/>
</dbReference>
<comment type="similarity">
    <text evidence="1 2">Belongs to the anti-sigma-factor antagonist family.</text>
</comment>
<dbReference type="Gene3D" id="3.30.750.24">
    <property type="entry name" value="STAS domain"/>
    <property type="match status" value="1"/>
</dbReference>
<comment type="caution">
    <text evidence="4">The sequence shown here is derived from an EMBL/GenBank/DDBJ whole genome shotgun (WGS) entry which is preliminary data.</text>
</comment>
<dbReference type="GO" id="GO:0043856">
    <property type="term" value="F:anti-sigma factor antagonist activity"/>
    <property type="evidence" value="ECO:0007669"/>
    <property type="project" value="InterPro"/>
</dbReference>
<organism evidence="4 7">
    <name type="scientific">Serratia grimesii</name>
    <dbReference type="NCBI Taxonomy" id="82995"/>
    <lineage>
        <taxon>Bacteria</taxon>
        <taxon>Pseudomonadati</taxon>
        <taxon>Pseudomonadota</taxon>
        <taxon>Gammaproteobacteria</taxon>
        <taxon>Enterobacterales</taxon>
        <taxon>Yersiniaceae</taxon>
        <taxon>Serratia</taxon>
    </lineage>
</organism>
<accession>A0A9C7QWJ4</accession>
<dbReference type="Pfam" id="PF01740">
    <property type="entry name" value="STAS"/>
    <property type="match status" value="1"/>
</dbReference>
<reference evidence="5 6" key="1">
    <citation type="submission" date="2014-03" db="EMBL/GenBank/DDBJ databases">
        <title>Draft genome sequence of the Serratia grimesii strain a2.</title>
        <authorList>
            <person name="Toymentseva A."/>
            <person name="Kazakov S."/>
            <person name="Giliazeva A."/>
            <person name="Ismagilova R."/>
            <person name="Shah R."/>
            <person name="Sharipova M."/>
            <person name="Khaitlina S."/>
            <person name="Mardanova A."/>
        </authorList>
    </citation>
    <scope>NUCLEOTIDE SEQUENCE [LARGE SCALE GENOMIC DNA]</scope>
    <source>
        <strain evidence="5 6">A2</strain>
    </source>
</reference>
<evidence type="ECO:0000313" key="5">
    <source>
        <dbReference type="EMBL" id="KFB90351.1"/>
    </source>
</evidence>
<evidence type="ECO:0000313" key="7">
    <source>
        <dbReference type="Proteomes" id="UP000262210"/>
    </source>
</evidence>
<dbReference type="AlphaFoldDB" id="A0A9C7QWJ4"/>
<dbReference type="PANTHER" id="PTHR33495">
    <property type="entry name" value="ANTI-SIGMA FACTOR ANTAGONIST TM_1081-RELATED-RELATED"/>
    <property type="match status" value="1"/>
</dbReference>
<sequence>MNFEMYTENGIEIVVPLVRRLDASVALIFKQQVLSVIEQDKKNVLLLDFSHVDFIDSSCLGALVSILKTLNGRGELALCSLNGNIQSMFKLTRMDRIFAIGADREAALKMLTH</sequence>
<protein>
    <recommendedName>
        <fullName evidence="2">Anti-sigma factor antagonist</fullName>
    </recommendedName>
</protein>
<gene>
    <name evidence="5" type="ORF">CR62_00875</name>
    <name evidence="4" type="ORF">DHV72_16565</name>
</gene>
<dbReference type="PROSITE" id="PS50801">
    <property type="entry name" value="STAS"/>
    <property type="match status" value="1"/>
</dbReference>
<evidence type="ECO:0000259" key="3">
    <source>
        <dbReference type="PROSITE" id="PS50801"/>
    </source>
</evidence>
<name>A0A9C7QWJ4_9GAMM</name>
<keyword evidence="6" id="KW-1185">Reference proteome</keyword>
<dbReference type="NCBIfam" id="TIGR00377">
    <property type="entry name" value="ant_ant_sig"/>
    <property type="match status" value="1"/>
</dbReference>
<evidence type="ECO:0000256" key="2">
    <source>
        <dbReference type="RuleBase" id="RU003749"/>
    </source>
</evidence>
<dbReference type="PANTHER" id="PTHR33495:SF2">
    <property type="entry name" value="ANTI-SIGMA FACTOR ANTAGONIST TM_1081-RELATED"/>
    <property type="match status" value="1"/>
</dbReference>
<dbReference type="InterPro" id="IPR002645">
    <property type="entry name" value="STAS_dom"/>
</dbReference>
<proteinExistence type="inferred from homology"/>
<dbReference type="InterPro" id="IPR003658">
    <property type="entry name" value="Anti-sigma_ant"/>
</dbReference>
<dbReference type="CDD" id="cd07043">
    <property type="entry name" value="STAS_anti-anti-sigma_factors"/>
    <property type="match status" value="1"/>
</dbReference>
<dbReference type="SUPFAM" id="SSF52091">
    <property type="entry name" value="SpoIIaa-like"/>
    <property type="match status" value="1"/>
</dbReference>
<evidence type="ECO:0000313" key="6">
    <source>
        <dbReference type="Proteomes" id="UP000028721"/>
    </source>
</evidence>
<dbReference type="Proteomes" id="UP000028721">
    <property type="component" value="Unassembled WGS sequence"/>
</dbReference>
<evidence type="ECO:0000256" key="1">
    <source>
        <dbReference type="ARBA" id="ARBA00009013"/>
    </source>
</evidence>
<dbReference type="RefSeq" id="WP_037415182.1">
    <property type="nucleotide sequence ID" value="NZ_CAMKHR010000001.1"/>
</dbReference>
<dbReference type="Proteomes" id="UP000262210">
    <property type="component" value="Unassembled WGS sequence"/>
</dbReference>
<dbReference type="InterPro" id="IPR036513">
    <property type="entry name" value="STAS_dom_sf"/>
</dbReference>
<reference evidence="4 7" key="2">
    <citation type="journal article" date="2018" name="Nat. Biotechnol.">
        <title>A standardized bacterial taxonomy based on genome phylogeny substantially revises the tree of life.</title>
        <authorList>
            <person name="Parks D.H."/>
            <person name="Chuvochina M."/>
            <person name="Waite D.W."/>
            <person name="Rinke C."/>
            <person name="Skarshewski A."/>
            <person name="Chaumeil P.A."/>
            <person name="Hugenholtz P."/>
        </authorList>
    </citation>
    <scope>NUCLEOTIDE SEQUENCE [LARGE SCALE GENOMIC DNA]</scope>
    <source>
        <strain evidence="4">UBA11264</strain>
    </source>
</reference>
<dbReference type="EMBL" id="JGVP01000001">
    <property type="protein sequence ID" value="KFB90351.1"/>
    <property type="molecule type" value="Genomic_DNA"/>
</dbReference>
<feature type="domain" description="STAS" evidence="3">
    <location>
        <begin position="13"/>
        <end position="111"/>
    </location>
</feature>